<reference evidence="2" key="1">
    <citation type="submission" date="2015-07" db="EMBL/GenBank/DDBJ databases">
        <title>Fjat-10053 dsm26.</title>
        <authorList>
            <person name="Liu B."/>
            <person name="Wang J."/>
            <person name="Zhu Y."/>
            <person name="Liu G."/>
            <person name="Chen Q."/>
            <person name="Chen Z."/>
            <person name="Lan J."/>
            <person name="Che J."/>
            <person name="Ge C."/>
            <person name="Shi H."/>
            <person name="Pan Z."/>
            <person name="Liu X."/>
        </authorList>
    </citation>
    <scope>NUCLEOTIDE SEQUENCE [LARGE SCALE GENOMIC DNA]</scope>
    <source>
        <strain evidence="2">DSM 26</strain>
    </source>
</reference>
<dbReference type="AlphaFoldDB" id="A0A0L0QRT3"/>
<evidence type="ECO:0000313" key="1">
    <source>
        <dbReference type="EMBL" id="KNE21309.1"/>
    </source>
</evidence>
<comment type="caution">
    <text evidence="1">The sequence shown here is derived from an EMBL/GenBank/DDBJ whole genome shotgun (WGS) entry which is preliminary data.</text>
</comment>
<dbReference type="GeneID" id="66872963"/>
<keyword evidence="2" id="KW-1185">Reference proteome</keyword>
<evidence type="ECO:0000313" key="2">
    <source>
        <dbReference type="Proteomes" id="UP000036780"/>
    </source>
</evidence>
<dbReference type="InterPro" id="IPR007612">
    <property type="entry name" value="LOR"/>
</dbReference>
<dbReference type="OrthoDB" id="2692055at2"/>
<dbReference type="PATRIC" id="fig|1473.5.peg.4297"/>
<accession>A0A0L0QRT3</accession>
<dbReference type="RefSeq" id="WP_050350731.1">
    <property type="nucleotide sequence ID" value="NZ_CP073011.1"/>
</dbReference>
<name>A0A0L0QRT3_VIRPA</name>
<dbReference type="Pfam" id="PF04525">
    <property type="entry name" value="LOR"/>
    <property type="match status" value="1"/>
</dbReference>
<dbReference type="Proteomes" id="UP000036780">
    <property type="component" value="Unassembled WGS sequence"/>
</dbReference>
<sequence>MENKIYIEDNFFSAGRTAIRNYHNEKIGDLDLKTAFSSSINVYDSQGTRLAEGKFKSSFSSQWVVIDATAEIIGTLKANWFSFKKKYTYTLKNGHEYTITSPVFSKTFTMTGGQEREIVASFTRVSSFFSSPAYELINHTDRLSMEEFIVVVMGVNAIEKSQAAASSGGS</sequence>
<proteinExistence type="predicted"/>
<organism evidence="1 2">
    <name type="scientific">Virgibacillus pantothenticus</name>
    <dbReference type="NCBI Taxonomy" id="1473"/>
    <lineage>
        <taxon>Bacteria</taxon>
        <taxon>Bacillati</taxon>
        <taxon>Bacillota</taxon>
        <taxon>Bacilli</taxon>
        <taxon>Bacillales</taxon>
        <taxon>Bacillaceae</taxon>
        <taxon>Virgibacillus</taxon>
    </lineage>
</organism>
<dbReference type="EMBL" id="LGTO01000005">
    <property type="protein sequence ID" value="KNE21309.1"/>
    <property type="molecule type" value="Genomic_DNA"/>
</dbReference>
<gene>
    <name evidence="1" type="ORF">AFK71_06440</name>
</gene>
<protein>
    <submittedName>
        <fullName evidence="1">Uncharacterized protein</fullName>
    </submittedName>
</protein>